<keyword evidence="1" id="KW-0472">Membrane</keyword>
<evidence type="ECO:0000256" key="1">
    <source>
        <dbReference type="SAM" id="Phobius"/>
    </source>
</evidence>
<feature type="transmembrane region" description="Helical" evidence="1">
    <location>
        <begin position="33"/>
        <end position="52"/>
    </location>
</feature>
<proteinExistence type="predicted"/>
<evidence type="ECO:0000313" key="3">
    <source>
        <dbReference type="EMBL" id="KAJ3661529.1"/>
    </source>
</evidence>
<gene>
    <name evidence="3" type="ORF">Zmor_005922</name>
</gene>
<dbReference type="Pfam" id="PF12017">
    <property type="entry name" value="Tnp_P_element"/>
    <property type="match status" value="1"/>
</dbReference>
<accession>A0AA38IYL6</accession>
<evidence type="ECO:0000259" key="2">
    <source>
        <dbReference type="Pfam" id="PF12017"/>
    </source>
</evidence>
<organism evidence="3 4">
    <name type="scientific">Zophobas morio</name>
    <dbReference type="NCBI Taxonomy" id="2755281"/>
    <lineage>
        <taxon>Eukaryota</taxon>
        <taxon>Metazoa</taxon>
        <taxon>Ecdysozoa</taxon>
        <taxon>Arthropoda</taxon>
        <taxon>Hexapoda</taxon>
        <taxon>Insecta</taxon>
        <taxon>Pterygota</taxon>
        <taxon>Neoptera</taxon>
        <taxon>Endopterygota</taxon>
        <taxon>Coleoptera</taxon>
        <taxon>Polyphaga</taxon>
        <taxon>Cucujiformia</taxon>
        <taxon>Tenebrionidae</taxon>
        <taxon>Zophobas</taxon>
    </lineage>
</organism>
<dbReference type="InterPro" id="IPR021896">
    <property type="entry name" value="THAP9-like_HTH"/>
</dbReference>
<keyword evidence="1" id="KW-1133">Transmembrane helix</keyword>
<sequence>MAEIHDYEHKRQLEIVFDQVSQLTLKKRRYSPATILFSFIMFSYSPSAYKFLRNYLLLPHKRYLQMLSSSFNISPDNESNKTKYYLTHVTKDLSERERYVNLLVNEIYVNSKLDFKGGNIVDNANNNLSQLAKTIQTFMISSTFGHFKEVVHLVPVSSMSMRPASVSVPTRCCQFVQHGLLVKEAVVQGILSVNTRVSM</sequence>
<keyword evidence="4" id="KW-1185">Reference proteome</keyword>
<name>A0AA38IYL6_9CUCU</name>
<feature type="domain" description="THAP9-like helix-turn-helix" evidence="2">
    <location>
        <begin position="16"/>
        <end position="65"/>
    </location>
</feature>
<dbReference type="Proteomes" id="UP001168821">
    <property type="component" value="Unassembled WGS sequence"/>
</dbReference>
<dbReference type="EMBL" id="JALNTZ010000002">
    <property type="protein sequence ID" value="KAJ3661529.1"/>
    <property type="molecule type" value="Genomic_DNA"/>
</dbReference>
<dbReference type="AlphaFoldDB" id="A0AA38IYL6"/>
<protein>
    <recommendedName>
        <fullName evidence="2">THAP9-like helix-turn-helix domain-containing protein</fullName>
    </recommendedName>
</protein>
<reference evidence="3" key="1">
    <citation type="journal article" date="2023" name="G3 (Bethesda)">
        <title>Whole genome assemblies of Zophobas morio and Tenebrio molitor.</title>
        <authorList>
            <person name="Kaur S."/>
            <person name="Stinson S.A."/>
            <person name="diCenzo G.C."/>
        </authorList>
    </citation>
    <scope>NUCLEOTIDE SEQUENCE</scope>
    <source>
        <strain evidence="3">QUZm001</strain>
    </source>
</reference>
<comment type="caution">
    <text evidence="3">The sequence shown here is derived from an EMBL/GenBank/DDBJ whole genome shotgun (WGS) entry which is preliminary data.</text>
</comment>
<keyword evidence="1" id="KW-0812">Transmembrane</keyword>
<evidence type="ECO:0000313" key="4">
    <source>
        <dbReference type="Proteomes" id="UP001168821"/>
    </source>
</evidence>